<name>A0A1U7LRW4_NEOID</name>
<dbReference type="Pfam" id="PF07039">
    <property type="entry name" value="SGF29_Tudor"/>
    <property type="match status" value="1"/>
</dbReference>
<dbReference type="PANTHER" id="PTHR21539:SF0">
    <property type="entry name" value="SAGA-ASSOCIATED FACTOR 29"/>
    <property type="match status" value="1"/>
</dbReference>
<dbReference type="AlphaFoldDB" id="A0A1U7LRW4"/>
<dbReference type="OrthoDB" id="10265994at2759"/>
<accession>A0A1U7LRW4</accession>
<comment type="caution">
    <text evidence="2">The sequence shown here is derived from an EMBL/GenBank/DDBJ whole genome shotgun (WGS) entry which is preliminary data.</text>
</comment>
<evidence type="ECO:0000313" key="3">
    <source>
        <dbReference type="Proteomes" id="UP000186594"/>
    </source>
</evidence>
<gene>
    <name evidence="2" type="ORF">NEOLI_002821</name>
</gene>
<dbReference type="FunFam" id="2.30.30.140:FF:000055">
    <property type="entry name" value="SAGA complex component"/>
    <property type="match status" value="1"/>
</dbReference>
<dbReference type="InterPro" id="IPR010750">
    <property type="entry name" value="SGF29_tudor-like_dom"/>
</dbReference>
<dbReference type="Proteomes" id="UP000186594">
    <property type="component" value="Unassembled WGS sequence"/>
</dbReference>
<dbReference type="PANTHER" id="PTHR21539">
    <property type="entry name" value="SAGA-ASSOCIATED FACTOR 29"/>
    <property type="match status" value="1"/>
</dbReference>
<reference evidence="2 3" key="1">
    <citation type="submission" date="2016-04" db="EMBL/GenBank/DDBJ databases">
        <title>Evolutionary innovation and constraint leading to complex multicellularity in the Ascomycota.</title>
        <authorList>
            <person name="Cisse O."/>
            <person name="Nguyen A."/>
            <person name="Hewitt D.A."/>
            <person name="Jedd G."/>
            <person name="Stajich J.E."/>
        </authorList>
    </citation>
    <scope>NUCLEOTIDE SEQUENCE [LARGE SCALE GENOMIC DNA]</scope>
    <source>
        <strain evidence="2 3">DAH-3</strain>
    </source>
</reference>
<evidence type="ECO:0000259" key="1">
    <source>
        <dbReference type="PROSITE" id="PS51518"/>
    </source>
</evidence>
<dbReference type="InterPro" id="IPR037802">
    <property type="entry name" value="SGF29"/>
</dbReference>
<keyword evidence="3" id="KW-1185">Reference proteome</keyword>
<evidence type="ECO:0000313" key="2">
    <source>
        <dbReference type="EMBL" id="OLL25369.1"/>
    </source>
</evidence>
<protein>
    <submittedName>
        <fullName evidence="2">SAGA-associated factor 29</fullName>
    </submittedName>
</protein>
<organism evidence="2 3">
    <name type="scientific">Neolecta irregularis (strain DAH-3)</name>
    <dbReference type="NCBI Taxonomy" id="1198029"/>
    <lineage>
        <taxon>Eukaryota</taxon>
        <taxon>Fungi</taxon>
        <taxon>Dikarya</taxon>
        <taxon>Ascomycota</taxon>
        <taxon>Taphrinomycotina</taxon>
        <taxon>Neolectales</taxon>
        <taxon>Neolectaceae</taxon>
        <taxon>Neolecta</taxon>
    </lineage>
</organism>
<dbReference type="STRING" id="1198029.A0A1U7LRW4"/>
<sequence>MSFEIEKINEGLESQHLPLLRPGTTVLARYPETTTFYRAEFIGMKRDGVSCRLRFEGEEEAGKETEVERRLVIEAPTRG</sequence>
<dbReference type="PROSITE" id="PS51518">
    <property type="entry name" value="SGF29_C"/>
    <property type="match status" value="1"/>
</dbReference>
<dbReference type="GO" id="GO:0000124">
    <property type="term" value="C:SAGA complex"/>
    <property type="evidence" value="ECO:0007669"/>
    <property type="project" value="InterPro"/>
</dbReference>
<proteinExistence type="predicted"/>
<feature type="domain" description="SGF29 C-terminal" evidence="1">
    <location>
        <begin position="1"/>
        <end position="79"/>
    </location>
</feature>
<dbReference type="Gene3D" id="2.30.30.140">
    <property type="match status" value="1"/>
</dbReference>
<dbReference type="EMBL" id="LXFE01000420">
    <property type="protein sequence ID" value="OLL25369.1"/>
    <property type="molecule type" value="Genomic_DNA"/>
</dbReference>